<feature type="region of interest" description="Disordered" evidence="1">
    <location>
        <begin position="1"/>
        <end position="27"/>
    </location>
</feature>
<dbReference type="Proteomes" id="UP000075502">
    <property type="component" value="Unassembled WGS sequence"/>
</dbReference>
<comment type="caution">
    <text evidence="2">The sequence shown here is derived from an EMBL/GenBank/DDBJ whole genome shotgun (WGS) entry which is preliminary data.</text>
</comment>
<dbReference type="EMBL" id="JEME01000970">
    <property type="protein sequence ID" value="KYG08480.1"/>
    <property type="molecule type" value="Genomic_DNA"/>
</dbReference>
<evidence type="ECO:0000313" key="2">
    <source>
        <dbReference type="EMBL" id="KYG08480.1"/>
    </source>
</evidence>
<name>A0A150TUX5_SORCE</name>
<protein>
    <recommendedName>
        <fullName evidence="4">SCP2 domain-containing protein</fullName>
    </recommendedName>
</protein>
<evidence type="ECO:0000256" key="1">
    <source>
        <dbReference type="SAM" id="MobiDB-lite"/>
    </source>
</evidence>
<proteinExistence type="predicted"/>
<dbReference type="AlphaFoldDB" id="A0A150TUX5"/>
<accession>A0A150TUX5</accession>
<reference evidence="2 3" key="1">
    <citation type="submission" date="2014-02" db="EMBL/GenBank/DDBJ databases">
        <title>The small core and large imbalanced accessory genome model reveals a collaborative survival strategy of Sorangium cellulosum strains in nature.</title>
        <authorList>
            <person name="Han K."/>
            <person name="Peng R."/>
            <person name="Blom J."/>
            <person name="Li Y.-Z."/>
        </authorList>
    </citation>
    <scope>NUCLEOTIDE SEQUENCE [LARGE SCALE GENOMIC DNA]</scope>
    <source>
        <strain evidence="2 3">So0007-03</strain>
    </source>
</reference>
<evidence type="ECO:0000313" key="3">
    <source>
        <dbReference type="Proteomes" id="UP000075502"/>
    </source>
</evidence>
<gene>
    <name evidence="2" type="ORF">BE21_23465</name>
</gene>
<feature type="compositionally biased region" description="Basic and acidic residues" evidence="1">
    <location>
        <begin position="8"/>
        <end position="17"/>
    </location>
</feature>
<organism evidence="2 3">
    <name type="scientific">Sorangium cellulosum</name>
    <name type="common">Polyangium cellulosum</name>
    <dbReference type="NCBI Taxonomy" id="56"/>
    <lineage>
        <taxon>Bacteria</taxon>
        <taxon>Pseudomonadati</taxon>
        <taxon>Myxococcota</taxon>
        <taxon>Polyangia</taxon>
        <taxon>Polyangiales</taxon>
        <taxon>Polyangiaceae</taxon>
        <taxon>Sorangium</taxon>
    </lineage>
</organism>
<sequence>MRAATRLAGERIGHRETGGGAAPLPTRERDTMEPIVDLAPGAEDNALAAHFGRLIREHLGRDPRRVSDFRTLRGSVLVVAQDTGTSMTMRFDHGRLTIHDGAIGIPSVTFCGDEAALLRLPDIAFHRWLSLPKLGLLHRRQSGPLRELARLVARGDLKIYGLLAHPRLILTLLRVLSSHP</sequence>
<evidence type="ECO:0008006" key="4">
    <source>
        <dbReference type="Google" id="ProtNLM"/>
    </source>
</evidence>